<comment type="similarity">
    <text evidence="8">Belongs to the ribose-phosphate pyrophosphokinase family.</text>
</comment>
<evidence type="ECO:0000259" key="10">
    <source>
        <dbReference type="Pfam" id="PF13793"/>
    </source>
</evidence>
<dbReference type="Pfam" id="PF13793">
    <property type="entry name" value="Pribosyltran_N"/>
    <property type="match status" value="1"/>
</dbReference>
<dbReference type="GO" id="GO:0002189">
    <property type="term" value="C:ribose phosphate diphosphokinase complex"/>
    <property type="evidence" value="ECO:0007669"/>
    <property type="project" value="TreeGrafter"/>
</dbReference>
<dbReference type="GO" id="GO:0006015">
    <property type="term" value="P:5-phosphoribose 1-diphosphate biosynthetic process"/>
    <property type="evidence" value="ECO:0007669"/>
    <property type="project" value="TreeGrafter"/>
</dbReference>
<keyword evidence="5" id="KW-0418">Kinase</keyword>
<dbReference type="EMBL" id="DOGS01000197">
    <property type="protein sequence ID" value="HBQ49157.1"/>
    <property type="molecule type" value="Genomic_DNA"/>
</dbReference>
<evidence type="ECO:0000256" key="2">
    <source>
        <dbReference type="ARBA" id="ARBA00022679"/>
    </source>
</evidence>
<evidence type="ECO:0000256" key="3">
    <source>
        <dbReference type="ARBA" id="ARBA00022727"/>
    </source>
</evidence>
<dbReference type="Proteomes" id="UP000263957">
    <property type="component" value="Unassembled WGS sequence"/>
</dbReference>
<evidence type="ECO:0000256" key="6">
    <source>
        <dbReference type="ARBA" id="ARBA00022840"/>
    </source>
</evidence>
<evidence type="ECO:0000313" key="12">
    <source>
        <dbReference type="Proteomes" id="UP000263957"/>
    </source>
</evidence>
<dbReference type="PANTHER" id="PTHR10210:SF32">
    <property type="entry name" value="RIBOSE-PHOSPHATE PYROPHOSPHOKINASE 2"/>
    <property type="match status" value="1"/>
</dbReference>
<dbReference type="InterPro" id="IPR005946">
    <property type="entry name" value="Rib-P_diPkinase"/>
</dbReference>
<dbReference type="Pfam" id="PF00156">
    <property type="entry name" value="Pribosyltran"/>
    <property type="match status" value="1"/>
</dbReference>
<dbReference type="GO" id="GO:0005737">
    <property type="term" value="C:cytoplasm"/>
    <property type="evidence" value="ECO:0007669"/>
    <property type="project" value="TreeGrafter"/>
</dbReference>
<dbReference type="GO" id="GO:0000287">
    <property type="term" value="F:magnesium ion binding"/>
    <property type="evidence" value="ECO:0007669"/>
    <property type="project" value="InterPro"/>
</dbReference>
<proteinExistence type="inferred from homology"/>
<evidence type="ECO:0000259" key="9">
    <source>
        <dbReference type="Pfam" id="PF00156"/>
    </source>
</evidence>
<reference evidence="11 12" key="1">
    <citation type="journal article" date="2018" name="Nat. Biotechnol.">
        <title>A standardized bacterial taxonomy based on genome phylogeny substantially revises the tree of life.</title>
        <authorList>
            <person name="Parks D.H."/>
            <person name="Chuvochina M."/>
            <person name="Waite D.W."/>
            <person name="Rinke C."/>
            <person name="Skarshewski A."/>
            <person name="Chaumeil P.A."/>
            <person name="Hugenholtz P."/>
        </authorList>
    </citation>
    <scope>NUCLEOTIDE SEQUENCE [LARGE SCALE GENOMIC DNA]</scope>
    <source>
        <strain evidence="11">UBA10378</strain>
    </source>
</reference>
<dbReference type="NCBIfam" id="TIGR01251">
    <property type="entry name" value="ribP_PPkin"/>
    <property type="match status" value="1"/>
</dbReference>
<gene>
    <name evidence="11" type="ORF">DD728_09780</name>
</gene>
<dbReference type="GO" id="GO:0005524">
    <property type="term" value="F:ATP binding"/>
    <property type="evidence" value="ECO:0007669"/>
    <property type="project" value="UniProtKB-KW"/>
</dbReference>
<evidence type="ECO:0000256" key="8">
    <source>
        <dbReference type="RuleBase" id="RU004324"/>
    </source>
</evidence>
<accession>A0A356W6A3</accession>
<dbReference type="NCBIfam" id="NF005537">
    <property type="entry name" value="PRK07199.1"/>
    <property type="match status" value="1"/>
</dbReference>
<dbReference type="GO" id="GO:0006164">
    <property type="term" value="P:purine nucleotide biosynthetic process"/>
    <property type="evidence" value="ECO:0007669"/>
    <property type="project" value="TreeGrafter"/>
</dbReference>
<evidence type="ECO:0000256" key="5">
    <source>
        <dbReference type="ARBA" id="ARBA00022777"/>
    </source>
</evidence>
<dbReference type="SMART" id="SM01400">
    <property type="entry name" value="Pribosyltran_N"/>
    <property type="match status" value="1"/>
</dbReference>
<feature type="domain" description="Ribose-phosphate pyrophosphokinase N-terminal" evidence="10">
    <location>
        <begin position="10"/>
        <end position="115"/>
    </location>
</feature>
<sequence>MSAIVYPLPGNEVVAHSLAAEIDGEIGKLVVRRFPDGESYFRYETPIDGREVILVASLDRPDEKVLPVIFAAGTAKELGASKVGLVAPYLAYMRQDKRFNPGEAVSSIYFAKVLSSWIDWLVTIDPHLHRRSSLDEIYSVPSATVHAAPLVSEWIRGAISAPLLIGPDSESEQWVAAVAADAGAPFVVLEKTRRGDRDVEVTVPDVDKWRDRTPVLVDDIISTARTMIETVGHVRAAGLQAPVCIGIHAVFADNAYVELKQAGAGEIVTCNTIGHDSNRIDVSGLIASAVRRVLPI</sequence>
<dbReference type="InterPro" id="IPR029057">
    <property type="entry name" value="PRTase-like"/>
</dbReference>
<keyword evidence="2 11" id="KW-0808">Transferase</keyword>
<dbReference type="CDD" id="cd06223">
    <property type="entry name" value="PRTases_typeI"/>
    <property type="match status" value="1"/>
</dbReference>
<keyword evidence="3 8" id="KW-0545">Nucleotide biosynthesis</keyword>
<protein>
    <recommendedName>
        <fullName evidence="1">ribose-phosphate diphosphokinase</fullName>
        <ecNumber evidence="1">2.7.6.1</ecNumber>
    </recommendedName>
</protein>
<dbReference type="InterPro" id="IPR029099">
    <property type="entry name" value="Pribosyltran_N"/>
</dbReference>
<dbReference type="PANTHER" id="PTHR10210">
    <property type="entry name" value="RIBOSE-PHOSPHATE DIPHOSPHOKINASE FAMILY MEMBER"/>
    <property type="match status" value="1"/>
</dbReference>
<evidence type="ECO:0000256" key="4">
    <source>
        <dbReference type="ARBA" id="ARBA00022741"/>
    </source>
</evidence>
<feature type="domain" description="Phosphoribosyltransferase" evidence="9">
    <location>
        <begin position="135"/>
        <end position="274"/>
    </location>
</feature>
<keyword evidence="6" id="KW-0067">ATP-binding</keyword>
<comment type="catalytic activity">
    <reaction evidence="7">
        <text>D-ribose 5-phosphate + ATP = 5-phospho-alpha-D-ribose 1-diphosphate + AMP + H(+)</text>
        <dbReference type="Rhea" id="RHEA:15609"/>
        <dbReference type="ChEBI" id="CHEBI:15378"/>
        <dbReference type="ChEBI" id="CHEBI:30616"/>
        <dbReference type="ChEBI" id="CHEBI:58017"/>
        <dbReference type="ChEBI" id="CHEBI:78346"/>
        <dbReference type="ChEBI" id="CHEBI:456215"/>
        <dbReference type="EC" id="2.7.6.1"/>
    </reaction>
</comment>
<name>A0A356W6A3_9PROT</name>
<evidence type="ECO:0000313" key="11">
    <source>
        <dbReference type="EMBL" id="HBQ49157.1"/>
    </source>
</evidence>
<dbReference type="GO" id="GO:0004749">
    <property type="term" value="F:ribose phosphate diphosphokinase activity"/>
    <property type="evidence" value="ECO:0007669"/>
    <property type="project" value="UniProtKB-EC"/>
</dbReference>
<dbReference type="EC" id="2.7.6.1" evidence="1"/>
<organism evidence="11 12">
    <name type="scientific">Hyphomonas atlantica</name>
    <dbReference type="NCBI Taxonomy" id="1280948"/>
    <lineage>
        <taxon>Bacteria</taxon>
        <taxon>Pseudomonadati</taxon>
        <taxon>Pseudomonadota</taxon>
        <taxon>Alphaproteobacteria</taxon>
        <taxon>Hyphomonadales</taxon>
        <taxon>Hyphomonadaceae</taxon>
        <taxon>Hyphomonas</taxon>
    </lineage>
</organism>
<comment type="caution">
    <text evidence="11">The sequence shown here is derived from an EMBL/GenBank/DDBJ whole genome shotgun (WGS) entry which is preliminary data.</text>
</comment>
<evidence type="ECO:0000256" key="7">
    <source>
        <dbReference type="ARBA" id="ARBA00049535"/>
    </source>
</evidence>
<dbReference type="Gene3D" id="3.40.50.2020">
    <property type="match status" value="2"/>
</dbReference>
<dbReference type="SUPFAM" id="SSF53271">
    <property type="entry name" value="PRTase-like"/>
    <property type="match status" value="2"/>
</dbReference>
<keyword evidence="4" id="KW-0547">Nucleotide-binding</keyword>
<dbReference type="AlphaFoldDB" id="A0A356W6A3"/>
<evidence type="ECO:0000256" key="1">
    <source>
        <dbReference type="ARBA" id="ARBA00013247"/>
    </source>
</evidence>
<dbReference type="GO" id="GO:0016301">
    <property type="term" value="F:kinase activity"/>
    <property type="evidence" value="ECO:0007669"/>
    <property type="project" value="UniProtKB-KW"/>
</dbReference>
<dbReference type="InterPro" id="IPR000836">
    <property type="entry name" value="PRTase_dom"/>
</dbReference>